<gene>
    <name evidence="2" type="ORF">MYP_1502</name>
</gene>
<name>A0A098LD01_9BACT</name>
<accession>A0A098LD01</accession>
<protein>
    <submittedName>
        <fullName evidence="2">Metallophosphoesterase</fullName>
    </submittedName>
</protein>
<dbReference type="CDD" id="cd07379">
    <property type="entry name" value="MPP_239FB"/>
    <property type="match status" value="1"/>
</dbReference>
<evidence type="ECO:0000313" key="3">
    <source>
        <dbReference type="Proteomes" id="UP000030185"/>
    </source>
</evidence>
<keyword evidence="3" id="KW-1185">Reference proteome</keyword>
<evidence type="ECO:0000259" key="1">
    <source>
        <dbReference type="Pfam" id="PF00149"/>
    </source>
</evidence>
<proteinExistence type="predicted"/>
<dbReference type="eggNOG" id="COG2129">
    <property type="taxonomic scope" value="Bacteria"/>
</dbReference>
<dbReference type="InterPro" id="IPR051693">
    <property type="entry name" value="UPF0046_metallophosphoest"/>
</dbReference>
<dbReference type="Proteomes" id="UP000030185">
    <property type="component" value="Unassembled WGS sequence"/>
</dbReference>
<dbReference type="AlphaFoldDB" id="A0A098LD01"/>
<feature type="domain" description="Calcineurin-like phosphoesterase" evidence="1">
    <location>
        <begin position="1"/>
        <end position="175"/>
    </location>
</feature>
<evidence type="ECO:0000313" key="2">
    <source>
        <dbReference type="EMBL" id="GAL84274.1"/>
    </source>
</evidence>
<dbReference type="PANTHER" id="PTHR12905">
    <property type="entry name" value="METALLOPHOSPHOESTERASE"/>
    <property type="match status" value="1"/>
</dbReference>
<dbReference type="GO" id="GO:0016787">
    <property type="term" value="F:hydrolase activity"/>
    <property type="evidence" value="ECO:0007669"/>
    <property type="project" value="InterPro"/>
</dbReference>
<comment type="caution">
    <text evidence="2">The sequence shown here is derived from an EMBL/GenBank/DDBJ whole genome shotgun (WGS) entry which is preliminary data.</text>
</comment>
<dbReference type="Gene3D" id="3.60.21.10">
    <property type="match status" value="1"/>
</dbReference>
<dbReference type="InterPro" id="IPR004843">
    <property type="entry name" value="Calcineurin-like_PHP"/>
</dbReference>
<dbReference type="RefSeq" id="WP_045460567.1">
    <property type="nucleotide sequence ID" value="NZ_BBLT01000002.1"/>
</dbReference>
<dbReference type="PANTHER" id="PTHR12905:SF0">
    <property type="entry name" value="CALCINEURIN-LIKE PHOSPHOESTERASE DOMAIN-CONTAINING PROTEIN"/>
    <property type="match status" value="1"/>
</dbReference>
<reference evidence="2 3" key="1">
    <citation type="submission" date="2014-09" db="EMBL/GenBank/DDBJ databases">
        <title>Sporocytophaga myxococcoides PG-01 genome sequencing.</title>
        <authorList>
            <person name="Liu L."/>
            <person name="Gao P.J."/>
            <person name="Chen G.J."/>
            <person name="Wang L.S."/>
        </authorList>
    </citation>
    <scope>NUCLEOTIDE SEQUENCE [LARGE SCALE GENOMIC DNA]</scope>
    <source>
        <strain evidence="2 3">PG-01</strain>
    </source>
</reference>
<dbReference type="Pfam" id="PF00149">
    <property type="entry name" value="Metallophos"/>
    <property type="match status" value="1"/>
</dbReference>
<dbReference type="InterPro" id="IPR029052">
    <property type="entry name" value="Metallo-depent_PP-like"/>
</dbReference>
<organism evidence="2 3">
    <name type="scientific">Sporocytophaga myxococcoides</name>
    <dbReference type="NCBI Taxonomy" id="153721"/>
    <lineage>
        <taxon>Bacteria</taxon>
        <taxon>Pseudomonadati</taxon>
        <taxon>Bacteroidota</taxon>
        <taxon>Cytophagia</taxon>
        <taxon>Cytophagales</taxon>
        <taxon>Cytophagaceae</taxon>
        <taxon>Sporocytophaga</taxon>
    </lineage>
</organism>
<dbReference type="EMBL" id="BBLT01000002">
    <property type="protein sequence ID" value="GAL84274.1"/>
    <property type="molecule type" value="Genomic_DNA"/>
</dbReference>
<dbReference type="SUPFAM" id="SSF56300">
    <property type="entry name" value="Metallo-dependent phosphatases"/>
    <property type="match status" value="1"/>
</dbReference>
<dbReference type="STRING" id="153721.MYP_1502"/>
<sequence>MKFITISDSHGQHRNLELPKGDIIIHAGDISRRGKEDEIKDFLDWYSGLDFEHKIFVAGNHDFFFEKNSDKYIADIVPPEVTYLCDSGITINGIKIWGSPVTPWFHDWAFNRHRGESIIRHWDLIPSDTDILVTHGPAFGLLDKTIRGQTVGCEDLLNRIYEVHPKVHVFGHIHEAYGEMVSSGIKFINASVIDENYLLKNEPIIFEI</sequence>
<dbReference type="OrthoDB" id="332939at2"/>